<evidence type="ECO:0000313" key="2">
    <source>
        <dbReference type="EMBL" id="CAH8385109.1"/>
    </source>
</evidence>
<dbReference type="SUPFAM" id="SSF81383">
    <property type="entry name" value="F-box domain"/>
    <property type="match status" value="1"/>
</dbReference>
<dbReference type="AlphaFoldDB" id="A0ABC8LMX0"/>
<dbReference type="InterPro" id="IPR036047">
    <property type="entry name" value="F-box-like_dom_sf"/>
</dbReference>
<dbReference type="PANTHER" id="PTHR38926:SF32">
    <property type="entry name" value="F-BOX DOMAIN-CONTAINING PROTEIN"/>
    <property type="match status" value="1"/>
</dbReference>
<dbReference type="Proteomes" id="UP001642260">
    <property type="component" value="Unassembled WGS sequence"/>
</dbReference>
<evidence type="ECO:0000259" key="1">
    <source>
        <dbReference type="PROSITE" id="PS50181"/>
    </source>
</evidence>
<organism evidence="2 3">
    <name type="scientific">Eruca vesicaria subsp. sativa</name>
    <name type="common">Garden rocket</name>
    <name type="synonym">Eruca sativa</name>
    <dbReference type="NCBI Taxonomy" id="29727"/>
    <lineage>
        <taxon>Eukaryota</taxon>
        <taxon>Viridiplantae</taxon>
        <taxon>Streptophyta</taxon>
        <taxon>Embryophyta</taxon>
        <taxon>Tracheophyta</taxon>
        <taxon>Spermatophyta</taxon>
        <taxon>Magnoliopsida</taxon>
        <taxon>eudicotyledons</taxon>
        <taxon>Gunneridae</taxon>
        <taxon>Pentapetalae</taxon>
        <taxon>rosids</taxon>
        <taxon>malvids</taxon>
        <taxon>Brassicales</taxon>
        <taxon>Brassicaceae</taxon>
        <taxon>Brassiceae</taxon>
        <taxon>Eruca</taxon>
    </lineage>
</organism>
<feature type="domain" description="F-box" evidence="1">
    <location>
        <begin position="6"/>
        <end position="53"/>
    </location>
</feature>
<reference evidence="2 3" key="1">
    <citation type="submission" date="2022-03" db="EMBL/GenBank/DDBJ databases">
        <authorList>
            <person name="Macdonald S."/>
            <person name="Ahmed S."/>
            <person name="Newling K."/>
        </authorList>
    </citation>
    <scope>NUCLEOTIDE SEQUENCE [LARGE SCALE GENOMIC DNA]</scope>
</reference>
<sequence>MKDAKLINWEELPSELIYSILLRLSVSDRLENAWNVCRTWRRFCQDPLMWRKIEKLNIGQATDVGEAMCRRAVDLSQGGLLEINIAYIGSDSLLAYIVDRSNNLKHLVLTECFRVTGCGLFKAVTKLTLLEHLELSRFPYMELDLEGIGLSCPLLKTLKLKDVGYYFKVNECDDDAFAIAKTMPGLIHLQLVGNSLTNAGLNAIVENCPHLKYLDLQNCIYINLAHQ</sequence>
<dbReference type="InterPro" id="IPR032675">
    <property type="entry name" value="LRR_dom_sf"/>
</dbReference>
<protein>
    <recommendedName>
        <fullName evidence="1">F-box domain-containing protein</fullName>
    </recommendedName>
</protein>
<dbReference type="SUPFAM" id="SSF52047">
    <property type="entry name" value="RNI-like"/>
    <property type="match status" value="1"/>
</dbReference>
<dbReference type="Gene3D" id="1.20.1280.50">
    <property type="match status" value="1"/>
</dbReference>
<dbReference type="Pfam" id="PF12937">
    <property type="entry name" value="F-box-like"/>
    <property type="match status" value="1"/>
</dbReference>
<dbReference type="PANTHER" id="PTHR38926">
    <property type="entry name" value="F-BOX DOMAIN CONTAINING PROTEIN, EXPRESSED"/>
    <property type="match status" value="1"/>
</dbReference>
<name>A0ABC8LMX0_ERUVS</name>
<gene>
    <name evidence="2" type="ORF">ERUC_LOCUS37592</name>
</gene>
<evidence type="ECO:0000313" key="3">
    <source>
        <dbReference type="Proteomes" id="UP001642260"/>
    </source>
</evidence>
<keyword evidence="3" id="KW-1185">Reference proteome</keyword>
<dbReference type="InterPro" id="IPR001810">
    <property type="entry name" value="F-box_dom"/>
</dbReference>
<dbReference type="Gene3D" id="3.80.10.10">
    <property type="entry name" value="Ribonuclease Inhibitor"/>
    <property type="match status" value="1"/>
</dbReference>
<dbReference type="CDD" id="cd22164">
    <property type="entry name" value="F-box_AtSKIP19-like"/>
    <property type="match status" value="1"/>
</dbReference>
<dbReference type="PROSITE" id="PS50181">
    <property type="entry name" value="FBOX"/>
    <property type="match status" value="1"/>
</dbReference>
<dbReference type="SMART" id="SM00256">
    <property type="entry name" value="FBOX"/>
    <property type="match status" value="1"/>
</dbReference>
<comment type="caution">
    <text evidence="2">The sequence shown here is derived from an EMBL/GenBank/DDBJ whole genome shotgun (WGS) entry which is preliminary data.</text>
</comment>
<accession>A0ABC8LMX0</accession>
<proteinExistence type="predicted"/>
<dbReference type="EMBL" id="CAKOAT010650709">
    <property type="protein sequence ID" value="CAH8385109.1"/>
    <property type="molecule type" value="Genomic_DNA"/>
</dbReference>